<organism evidence="1 2">
    <name type="scientific">Endozoicomonas numazuensis</name>
    <dbReference type="NCBI Taxonomy" id="1137799"/>
    <lineage>
        <taxon>Bacteria</taxon>
        <taxon>Pseudomonadati</taxon>
        <taxon>Pseudomonadota</taxon>
        <taxon>Gammaproteobacteria</taxon>
        <taxon>Oceanospirillales</taxon>
        <taxon>Endozoicomonadaceae</taxon>
        <taxon>Endozoicomonas</taxon>
    </lineage>
</organism>
<sequence length="215" mass="24795">MNLFFKGTAMISQENTPSVSSMLRYTEEGNISANEKLLFNGLSVSKTKDLSCTYFPVTKAESKINAIGFSTVPLEKRIVITFYYNPRDKHFSFYHADPKIRDLYDHVIWHQDTDHKIKFHKRLNPLDEHVHYSCNISDLENGTFKKLLIKAINLSNLEPYHHDQFVKGVSHLVKQPNEPGFSYIDGSLLQNGGSKDFLDKEAKDEQYIEGPYMEI</sequence>
<reference evidence="1 2" key="1">
    <citation type="submission" date="2014-06" db="EMBL/GenBank/DDBJ databases">
        <title>Whole Genome Sequences of Three Symbiotic Endozoicomonas Bacteria.</title>
        <authorList>
            <person name="Neave M.J."/>
            <person name="Apprill A."/>
            <person name="Voolstra C.R."/>
        </authorList>
    </citation>
    <scope>NUCLEOTIDE SEQUENCE [LARGE SCALE GENOMIC DNA]</scope>
    <source>
        <strain evidence="1 2">DSM 25634</strain>
    </source>
</reference>
<name>A0A081MYT0_9GAMM</name>
<comment type="caution">
    <text evidence="1">The sequence shown here is derived from an EMBL/GenBank/DDBJ whole genome shotgun (WGS) entry which is preliminary data.</text>
</comment>
<proteinExistence type="predicted"/>
<protein>
    <submittedName>
        <fullName evidence="1">Uncharacterized protein</fullName>
    </submittedName>
</protein>
<gene>
    <name evidence="1" type="ORF">GZ78_29040</name>
</gene>
<dbReference type="Proteomes" id="UP000028073">
    <property type="component" value="Unassembled WGS sequence"/>
</dbReference>
<accession>A0A081MYT0</accession>
<keyword evidence="2" id="KW-1185">Reference proteome</keyword>
<dbReference type="EMBL" id="JOKH01000017">
    <property type="protein sequence ID" value="KEQ11353.1"/>
    <property type="molecule type" value="Genomic_DNA"/>
</dbReference>
<evidence type="ECO:0000313" key="1">
    <source>
        <dbReference type="EMBL" id="KEQ11353.1"/>
    </source>
</evidence>
<evidence type="ECO:0000313" key="2">
    <source>
        <dbReference type="Proteomes" id="UP000028073"/>
    </source>
</evidence>
<dbReference type="AlphaFoldDB" id="A0A081MYT0"/>